<evidence type="ECO:0000256" key="1">
    <source>
        <dbReference type="SAM" id="Phobius"/>
    </source>
</evidence>
<proteinExistence type="predicted"/>
<evidence type="ECO:0000313" key="2">
    <source>
        <dbReference type="EMBL" id="KMZ96492.1"/>
    </source>
</evidence>
<dbReference type="EMBL" id="KQ235598">
    <property type="protein sequence ID" value="KMZ96492.1"/>
    <property type="molecule type" value="Genomic_DNA"/>
</dbReference>
<sequence length="229" mass="26743">MECYCPKLDEEKNEDNIFSLNCAFKYIYLETRNLDNIGTSYINKIKNIEDPILRHIFIYFVRYYIDGYNYFKGSKQNYRHDACQYLNRWLAERKDLFTYGEMCQTKMKLWEKEIENLWGMLKNEYTIPNKNGKAWCEESSIKLKTTYPSELTSPKCDETISPEPKSAELSSPLVSAECECSKTIDPAIPLPQDQPQEMDRTKNLAVTSGFTAAGTLGTLFFLYRVINKQ</sequence>
<feature type="transmembrane region" description="Helical" evidence="1">
    <location>
        <begin position="204"/>
        <end position="226"/>
    </location>
</feature>
<keyword evidence="1" id="KW-0812">Transmembrane</keyword>
<reference evidence="2 3" key="1">
    <citation type="submission" date="2011-09" db="EMBL/GenBank/DDBJ databases">
        <title>The Genome Sequence of Plasmodium vivax North Korean.</title>
        <authorList>
            <consortium name="The Broad Institute Genome Sequencing Platform"/>
            <consortium name="The Broad Institute Genome Sequencing Center for Infectious Disease"/>
            <person name="Neafsey D."/>
            <person name="Carlton J."/>
            <person name="Barnwell J."/>
            <person name="Collins W."/>
            <person name="Escalante A."/>
            <person name="Mullikin J."/>
            <person name="Saul A."/>
            <person name="Guigo R."/>
            <person name="Camara F."/>
            <person name="Young S.K."/>
            <person name="Zeng Q."/>
            <person name="Gargeya S."/>
            <person name="Fitzgerald M."/>
            <person name="Haas B."/>
            <person name="Abouelleil A."/>
            <person name="Alvarado L."/>
            <person name="Arachchi H.M."/>
            <person name="Berlin A."/>
            <person name="Brown A."/>
            <person name="Chapman S.B."/>
            <person name="Chen Z."/>
            <person name="Dunbar C."/>
            <person name="Freedman E."/>
            <person name="Gearin G."/>
            <person name="Gellesch M."/>
            <person name="Goldberg J."/>
            <person name="Griggs A."/>
            <person name="Gujja S."/>
            <person name="Heiman D."/>
            <person name="Howarth C."/>
            <person name="Larson L."/>
            <person name="Lui A."/>
            <person name="MacDonald P.J.P."/>
            <person name="Montmayeur A."/>
            <person name="Murphy C."/>
            <person name="Neiman D."/>
            <person name="Pearson M."/>
            <person name="Priest M."/>
            <person name="Roberts A."/>
            <person name="Saif S."/>
            <person name="Shea T."/>
            <person name="Shenoy N."/>
            <person name="Sisk P."/>
            <person name="Stolte C."/>
            <person name="Sykes S."/>
            <person name="Wortman J."/>
            <person name="Nusbaum C."/>
            <person name="Birren B."/>
        </authorList>
    </citation>
    <scope>NUCLEOTIDE SEQUENCE [LARGE SCALE GENOMIC DNA]</scope>
    <source>
        <strain evidence="2 3">North Korean</strain>
    </source>
</reference>
<name>A0A0J9TP16_PLAVI</name>
<keyword evidence="1" id="KW-1133">Transmembrane helix</keyword>
<gene>
    <name evidence="2" type="ORF">PVNG_05845</name>
</gene>
<accession>A0A0J9TP16</accession>
<dbReference type="AlphaFoldDB" id="A0A0J9TP16"/>
<keyword evidence="1" id="KW-0472">Membrane</keyword>
<dbReference type="Proteomes" id="UP000053239">
    <property type="component" value="Unassembled WGS sequence"/>
</dbReference>
<organism evidence="2 3">
    <name type="scientific">Plasmodium vivax North Korean</name>
    <dbReference type="NCBI Taxonomy" id="1035514"/>
    <lineage>
        <taxon>Eukaryota</taxon>
        <taxon>Sar</taxon>
        <taxon>Alveolata</taxon>
        <taxon>Apicomplexa</taxon>
        <taxon>Aconoidasida</taxon>
        <taxon>Haemosporida</taxon>
        <taxon>Plasmodiidae</taxon>
        <taxon>Plasmodium</taxon>
        <taxon>Plasmodium (Plasmodium)</taxon>
    </lineage>
</organism>
<protein>
    <submittedName>
        <fullName evidence="2">Uncharacterized protein</fullName>
    </submittedName>
</protein>
<evidence type="ECO:0000313" key="3">
    <source>
        <dbReference type="Proteomes" id="UP000053239"/>
    </source>
</evidence>